<name>J3LBT1_ORYBR</name>
<proteinExistence type="predicted"/>
<protein>
    <submittedName>
        <fullName evidence="2">Uncharacterized protein</fullName>
    </submittedName>
</protein>
<organism evidence="2">
    <name type="scientific">Oryza brachyantha</name>
    <name type="common">malo sina</name>
    <dbReference type="NCBI Taxonomy" id="4533"/>
    <lineage>
        <taxon>Eukaryota</taxon>
        <taxon>Viridiplantae</taxon>
        <taxon>Streptophyta</taxon>
        <taxon>Embryophyta</taxon>
        <taxon>Tracheophyta</taxon>
        <taxon>Spermatophyta</taxon>
        <taxon>Magnoliopsida</taxon>
        <taxon>Liliopsida</taxon>
        <taxon>Poales</taxon>
        <taxon>Poaceae</taxon>
        <taxon>BOP clade</taxon>
        <taxon>Oryzoideae</taxon>
        <taxon>Oryzeae</taxon>
        <taxon>Oryzinae</taxon>
        <taxon>Oryza</taxon>
    </lineage>
</organism>
<dbReference type="Gramene" id="OB02G20980.1">
    <property type="protein sequence ID" value="OB02G20980.1"/>
    <property type="gene ID" value="OB02G20980"/>
</dbReference>
<keyword evidence="3" id="KW-1185">Reference proteome</keyword>
<feature type="region of interest" description="Disordered" evidence="1">
    <location>
        <begin position="1"/>
        <end position="20"/>
    </location>
</feature>
<reference evidence="2" key="1">
    <citation type="submission" date="2013-04" db="UniProtKB">
        <authorList>
            <consortium name="EnsemblPlants"/>
        </authorList>
    </citation>
    <scope>IDENTIFICATION</scope>
</reference>
<evidence type="ECO:0000313" key="3">
    <source>
        <dbReference type="Proteomes" id="UP000006038"/>
    </source>
</evidence>
<evidence type="ECO:0000256" key="1">
    <source>
        <dbReference type="SAM" id="MobiDB-lite"/>
    </source>
</evidence>
<dbReference type="AlphaFoldDB" id="J3LBT1"/>
<evidence type="ECO:0000313" key="2">
    <source>
        <dbReference type="EnsemblPlants" id="OB02G20980.1"/>
    </source>
</evidence>
<dbReference type="EnsemblPlants" id="OB02G20980.1">
    <property type="protein sequence ID" value="OB02G20980.1"/>
    <property type="gene ID" value="OB02G20980"/>
</dbReference>
<dbReference type="Proteomes" id="UP000006038">
    <property type="component" value="Unassembled WGS sequence"/>
</dbReference>
<dbReference type="HOGENOM" id="CLU_3020475_0_0_1"/>
<accession>J3LBT1</accession>
<sequence>NGDTRNSRIGSAGFKHGQFRDADGQGWAYPAHEQWGKNHIGPTHDVLWANMGQCLS</sequence>